<proteinExistence type="predicted"/>
<keyword evidence="2" id="KW-1185">Reference proteome</keyword>
<dbReference type="SUPFAM" id="SSF52047">
    <property type="entry name" value="RNI-like"/>
    <property type="match status" value="1"/>
</dbReference>
<name>A0A397V1W7_9GLOM</name>
<dbReference type="AlphaFoldDB" id="A0A397V1W7"/>
<protein>
    <submittedName>
        <fullName evidence="1">Uncharacterized protein</fullName>
    </submittedName>
</protein>
<comment type="caution">
    <text evidence="1">The sequence shown here is derived from an EMBL/GenBank/DDBJ whole genome shotgun (WGS) entry which is preliminary data.</text>
</comment>
<gene>
    <name evidence="1" type="ORF">C2G38_2189824</name>
</gene>
<dbReference type="Proteomes" id="UP000266673">
    <property type="component" value="Unassembled WGS sequence"/>
</dbReference>
<dbReference type="EMBL" id="QKWP01000672">
    <property type="protein sequence ID" value="RIB16494.1"/>
    <property type="molecule type" value="Genomic_DNA"/>
</dbReference>
<evidence type="ECO:0000313" key="2">
    <source>
        <dbReference type="Proteomes" id="UP000266673"/>
    </source>
</evidence>
<reference evidence="1 2" key="1">
    <citation type="submission" date="2018-06" db="EMBL/GenBank/DDBJ databases">
        <title>Comparative genomics reveals the genomic features of Rhizophagus irregularis, R. cerebriforme, R. diaphanum and Gigaspora rosea, and their symbiotic lifestyle signature.</title>
        <authorList>
            <person name="Morin E."/>
            <person name="San Clemente H."/>
            <person name="Chen E.C.H."/>
            <person name="De La Providencia I."/>
            <person name="Hainaut M."/>
            <person name="Kuo A."/>
            <person name="Kohler A."/>
            <person name="Murat C."/>
            <person name="Tang N."/>
            <person name="Roy S."/>
            <person name="Loubradou J."/>
            <person name="Henrissat B."/>
            <person name="Grigoriev I.V."/>
            <person name="Corradi N."/>
            <person name="Roux C."/>
            <person name="Martin F.M."/>
        </authorList>
    </citation>
    <scope>NUCLEOTIDE SEQUENCE [LARGE SCALE GENOMIC DNA]</scope>
    <source>
        <strain evidence="1 2">DAOM 194757</strain>
    </source>
</reference>
<dbReference type="OrthoDB" id="333024at2759"/>
<sequence length="106" mass="11625">MASLNLAGNNLILLEKEKALADVLCKYTTMTSFNLADNNLWSKGRKSGKALANSPCKNTSLNLDYNILGQKEENFIELEGEKALANALSKNTMLTSLKLKHSDTYG</sequence>
<evidence type="ECO:0000313" key="1">
    <source>
        <dbReference type="EMBL" id="RIB16494.1"/>
    </source>
</evidence>
<dbReference type="InterPro" id="IPR032675">
    <property type="entry name" value="LRR_dom_sf"/>
</dbReference>
<dbReference type="Gene3D" id="3.80.10.10">
    <property type="entry name" value="Ribonuclease Inhibitor"/>
    <property type="match status" value="1"/>
</dbReference>
<organism evidence="1 2">
    <name type="scientific">Gigaspora rosea</name>
    <dbReference type="NCBI Taxonomy" id="44941"/>
    <lineage>
        <taxon>Eukaryota</taxon>
        <taxon>Fungi</taxon>
        <taxon>Fungi incertae sedis</taxon>
        <taxon>Mucoromycota</taxon>
        <taxon>Glomeromycotina</taxon>
        <taxon>Glomeromycetes</taxon>
        <taxon>Diversisporales</taxon>
        <taxon>Gigasporaceae</taxon>
        <taxon>Gigaspora</taxon>
    </lineage>
</organism>
<accession>A0A397V1W7</accession>